<dbReference type="PROSITE" id="PS51938">
    <property type="entry name" value="SUZ_C"/>
    <property type="match status" value="1"/>
</dbReference>
<dbReference type="PANTHER" id="PTHR31796:SF2">
    <property type="entry name" value="SUZ DOMAIN-CONTAINING PROTEIN 1"/>
    <property type="match status" value="1"/>
</dbReference>
<feature type="region of interest" description="Disordered" evidence="3">
    <location>
        <begin position="65"/>
        <end position="123"/>
    </location>
</feature>
<dbReference type="InterPro" id="IPR024771">
    <property type="entry name" value="SUZ"/>
</dbReference>
<feature type="compositionally biased region" description="Polar residues" evidence="3">
    <location>
        <begin position="69"/>
        <end position="85"/>
    </location>
</feature>
<protein>
    <recommendedName>
        <fullName evidence="2">SUZ RNA-binding domain-containing</fullName>
    </recommendedName>
</protein>
<gene>
    <name evidence="6" type="ORF">MCOR_2077</name>
</gene>
<dbReference type="OrthoDB" id="5373615at2759"/>
<evidence type="ECO:0000259" key="5">
    <source>
        <dbReference type="PROSITE" id="PS51938"/>
    </source>
</evidence>
<dbReference type="InterPro" id="IPR039228">
    <property type="entry name" value="SZRD1"/>
</dbReference>
<keyword evidence="7" id="KW-1185">Reference proteome</keyword>
<comment type="similarity">
    <text evidence="1">Belongs to the SZRD1 family.</text>
</comment>
<evidence type="ECO:0000256" key="1">
    <source>
        <dbReference type="ARBA" id="ARBA00007124"/>
    </source>
</evidence>
<feature type="compositionally biased region" description="Basic and acidic residues" evidence="3">
    <location>
        <begin position="86"/>
        <end position="98"/>
    </location>
</feature>
<feature type="domain" description="SUZ-C" evidence="5">
    <location>
        <begin position="115"/>
        <end position="157"/>
    </location>
</feature>
<dbReference type="Pfam" id="PF12901">
    <property type="entry name" value="SUZ-C"/>
    <property type="match status" value="1"/>
</dbReference>
<dbReference type="Proteomes" id="UP000507470">
    <property type="component" value="Unassembled WGS sequence"/>
</dbReference>
<accession>A0A6J8A007</accession>
<proteinExistence type="inferred from homology"/>
<feature type="domain" description="SUZ" evidence="4">
    <location>
        <begin position="28"/>
        <end position="105"/>
    </location>
</feature>
<organism evidence="6 7">
    <name type="scientific">Mytilus coruscus</name>
    <name type="common">Sea mussel</name>
    <dbReference type="NCBI Taxonomy" id="42192"/>
    <lineage>
        <taxon>Eukaryota</taxon>
        <taxon>Metazoa</taxon>
        <taxon>Spiralia</taxon>
        <taxon>Lophotrochozoa</taxon>
        <taxon>Mollusca</taxon>
        <taxon>Bivalvia</taxon>
        <taxon>Autobranchia</taxon>
        <taxon>Pteriomorphia</taxon>
        <taxon>Mytilida</taxon>
        <taxon>Mytiloidea</taxon>
        <taxon>Mytilidae</taxon>
        <taxon>Mytilinae</taxon>
        <taxon>Mytilus</taxon>
    </lineage>
</organism>
<sequence length="157" mass="17762">MNTDESDLVGDVLDSWEELEDNTVLDKKLKEIKTSADEKKRLSAQGMVTDSSDRTQYQPQVKILKRQTDTAATSNDKRSNIPTKTLEQREAEYAEARLRILGPAYGNGDGNEEEPQERSPEERVTQLFKDLNTNNNCVEILRQPKGPDGTAGFDFQR</sequence>
<evidence type="ECO:0000256" key="2">
    <source>
        <dbReference type="ARBA" id="ARBA00044802"/>
    </source>
</evidence>
<dbReference type="PANTHER" id="PTHR31796">
    <property type="entry name" value="SUZ DOMAIN-CONTAINING PROTEIN 1"/>
    <property type="match status" value="1"/>
</dbReference>
<reference evidence="6 7" key="1">
    <citation type="submission" date="2020-06" db="EMBL/GenBank/DDBJ databases">
        <authorList>
            <person name="Li R."/>
            <person name="Bekaert M."/>
        </authorList>
    </citation>
    <scope>NUCLEOTIDE SEQUENCE [LARGE SCALE GENOMIC DNA]</scope>
    <source>
        <strain evidence="7">wild</strain>
    </source>
</reference>
<dbReference type="PROSITE" id="PS51673">
    <property type="entry name" value="SUZ"/>
    <property type="match status" value="1"/>
</dbReference>
<dbReference type="EMBL" id="CACVKT020000425">
    <property type="protein sequence ID" value="CAC5359054.1"/>
    <property type="molecule type" value="Genomic_DNA"/>
</dbReference>
<dbReference type="InterPro" id="IPR024642">
    <property type="entry name" value="SUZ-C"/>
</dbReference>
<dbReference type="Pfam" id="PF12752">
    <property type="entry name" value="SUZ"/>
    <property type="match status" value="1"/>
</dbReference>
<evidence type="ECO:0000259" key="4">
    <source>
        <dbReference type="PROSITE" id="PS51673"/>
    </source>
</evidence>
<dbReference type="AlphaFoldDB" id="A0A6J8A007"/>
<evidence type="ECO:0000256" key="3">
    <source>
        <dbReference type="SAM" id="MobiDB-lite"/>
    </source>
</evidence>
<evidence type="ECO:0000313" key="6">
    <source>
        <dbReference type="EMBL" id="CAC5359054.1"/>
    </source>
</evidence>
<name>A0A6J8A007_MYTCO</name>
<evidence type="ECO:0000313" key="7">
    <source>
        <dbReference type="Proteomes" id="UP000507470"/>
    </source>
</evidence>